<dbReference type="Proteomes" id="UP000254331">
    <property type="component" value="Unassembled WGS sequence"/>
</dbReference>
<accession>A0A379F4Z4</accession>
<organism evidence="1 2">
    <name type="scientific">Proteus vulgaris</name>
    <dbReference type="NCBI Taxonomy" id="585"/>
    <lineage>
        <taxon>Bacteria</taxon>
        <taxon>Pseudomonadati</taxon>
        <taxon>Pseudomonadota</taxon>
        <taxon>Gammaproteobacteria</taxon>
        <taxon>Enterobacterales</taxon>
        <taxon>Morganellaceae</taxon>
        <taxon>Proteus</taxon>
    </lineage>
</organism>
<evidence type="ECO:0000313" key="1">
    <source>
        <dbReference type="EMBL" id="SUC14393.1"/>
    </source>
</evidence>
<dbReference type="EMBL" id="UGTW01000001">
    <property type="protein sequence ID" value="SUC14393.1"/>
    <property type="molecule type" value="Genomic_DNA"/>
</dbReference>
<proteinExistence type="predicted"/>
<gene>
    <name evidence="1" type="ORF">NCTC10376_00197</name>
</gene>
<reference evidence="1 2" key="1">
    <citation type="submission" date="2018-06" db="EMBL/GenBank/DDBJ databases">
        <authorList>
            <consortium name="Pathogen Informatics"/>
            <person name="Doyle S."/>
        </authorList>
    </citation>
    <scope>NUCLEOTIDE SEQUENCE [LARGE SCALE GENOMIC DNA]</scope>
    <source>
        <strain evidence="1 2">NCTC10376</strain>
    </source>
</reference>
<dbReference type="AlphaFoldDB" id="A0A379F4Z4"/>
<protein>
    <submittedName>
        <fullName evidence="1">Uncharacterized protein</fullName>
    </submittedName>
</protein>
<sequence length="101" mass="10999">MNLKHIGGILLAIGIVSIFLGIMSFVNTSSYKMAEQMPNITLLVFGGCFSSLIGSVFFGCGSIVDAIEGKSVSSTEKRNILDTDSTQETNHEKIKEILKRR</sequence>
<name>A0A379F4Z4_PROVU</name>
<evidence type="ECO:0000313" key="2">
    <source>
        <dbReference type="Proteomes" id="UP000254331"/>
    </source>
</evidence>
<dbReference type="RefSeq" id="WP_115370278.1">
    <property type="nucleotide sequence ID" value="NZ_UGTW01000001.1"/>
</dbReference>